<gene>
    <name evidence="1" type="ORF">EYF80_021324</name>
</gene>
<name>A0A4Z2HTX9_9TELE</name>
<accession>A0A4Z2HTX9</accession>
<sequence>MLKSHAERLAAKRTVVVRFRRSSVAAQGQQCAAAHRPLQSYCNTRKGVRGSAPLQSWMTMGPRILKLG</sequence>
<evidence type="ECO:0000313" key="1">
    <source>
        <dbReference type="EMBL" id="TNN68403.1"/>
    </source>
</evidence>
<protein>
    <submittedName>
        <fullName evidence="1">Uncharacterized protein</fullName>
    </submittedName>
</protein>
<proteinExistence type="predicted"/>
<keyword evidence="2" id="KW-1185">Reference proteome</keyword>
<reference evidence="1 2" key="1">
    <citation type="submission" date="2019-03" db="EMBL/GenBank/DDBJ databases">
        <title>First draft genome of Liparis tanakae, snailfish: a comprehensive survey of snailfish specific genes.</title>
        <authorList>
            <person name="Kim W."/>
            <person name="Song I."/>
            <person name="Jeong J.-H."/>
            <person name="Kim D."/>
            <person name="Kim S."/>
            <person name="Ryu S."/>
            <person name="Song J.Y."/>
            <person name="Lee S.K."/>
        </authorList>
    </citation>
    <scope>NUCLEOTIDE SEQUENCE [LARGE SCALE GENOMIC DNA]</scope>
    <source>
        <tissue evidence="1">Muscle</tissue>
    </source>
</reference>
<evidence type="ECO:0000313" key="2">
    <source>
        <dbReference type="Proteomes" id="UP000314294"/>
    </source>
</evidence>
<organism evidence="1 2">
    <name type="scientific">Liparis tanakae</name>
    <name type="common">Tanaka's snailfish</name>
    <dbReference type="NCBI Taxonomy" id="230148"/>
    <lineage>
        <taxon>Eukaryota</taxon>
        <taxon>Metazoa</taxon>
        <taxon>Chordata</taxon>
        <taxon>Craniata</taxon>
        <taxon>Vertebrata</taxon>
        <taxon>Euteleostomi</taxon>
        <taxon>Actinopterygii</taxon>
        <taxon>Neopterygii</taxon>
        <taxon>Teleostei</taxon>
        <taxon>Neoteleostei</taxon>
        <taxon>Acanthomorphata</taxon>
        <taxon>Eupercaria</taxon>
        <taxon>Perciformes</taxon>
        <taxon>Cottioidei</taxon>
        <taxon>Cottales</taxon>
        <taxon>Liparidae</taxon>
        <taxon>Liparis</taxon>
    </lineage>
</organism>
<comment type="caution">
    <text evidence="1">The sequence shown here is derived from an EMBL/GenBank/DDBJ whole genome shotgun (WGS) entry which is preliminary data.</text>
</comment>
<dbReference type="EMBL" id="SRLO01000190">
    <property type="protein sequence ID" value="TNN68403.1"/>
    <property type="molecule type" value="Genomic_DNA"/>
</dbReference>
<dbReference type="Proteomes" id="UP000314294">
    <property type="component" value="Unassembled WGS sequence"/>
</dbReference>
<dbReference type="AlphaFoldDB" id="A0A4Z2HTX9"/>